<dbReference type="Proteomes" id="UP001367676">
    <property type="component" value="Unassembled WGS sequence"/>
</dbReference>
<accession>A0AAN9TI85</accession>
<evidence type="ECO:0000256" key="1">
    <source>
        <dbReference type="SAM" id="SignalP"/>
    </source>
</evidence>
<name>A0AAN9TI85_9HEMI</name>
<dbReference type="EMBL" id="JBBCAQ010000019">
    <property type="protein sequence ID" value="KAK7595144.1"/>
    <property type="molecule type" value="Genomic_DNA"/>
</dbReference>
<organism evidence="2 3">
    <name type="scientific">Parthenolecanium corni</name>
    <dbReference type="NCBI Taxonomy" id="536013"/>
    <lineage>
        <taxon>Eukaryota</taxon>
        <taxon>Metazoa</taxon>
        <taxon>Ecdysozoa</taxon>
        <taxon>Arthropoda</taxon>
        <taxon>Hexapoda</taxon>
        <taxon>Insecta</taxon>
        <taxon>Pterygota</taxon>
        <taxon>Neoptera</taxon>
        <taxon>Paraneoptera</taxon>
        <taxon>Hemiptera</taxon>
        <taxon>Sternorrhyncha</taxon>
        <taxon>Coccoidea</taxon>
        <taxon>Coccidae</taxon>
        <taxon>Parthenolecanium</taxon>
    </lineage>
</organism>
<comment type="caution">
    <text evidence="2">The sequence shown here is derived from an EMBL/GenBank/DDBJ whole genome shotgun (WGS) entry which is preliminary data.</text>
</comment>
<dbReference type="AlphaFoldDB" id="A0AAN9TI85"/>
<sequence length="313" mass="35068">MFSKIFFFLMFLIVLQCEFSQSGLLKIVENKDEFPPIPLSELVEELRREPENERHLHLSFIIAVASYGDRLYNVYPDLSVECSKTIKAVALLEATLAITVEASEVKGDTITAVVHDLENATDLKEHPLEVYCSRIDKAFAANSNLSASFEKAKTKAANLESASRHPPYSRVLLKSDVFLVIQLVDSLAVPEFSNMVAFNSFTSLLEGKETLPMRALIFAKSCQALARKEQFADSMQNIYEKTMGDVTAEITGNKRLMKLAESLFQGVKWFVPKMVKIFYGYVADDAILKKEVDSMAASMFPSASKEDLDFAKL</sequence>
<evidence type="ECO:0000313" key="3">
    <source>
        <dbReference type="Proteomes" id="UP001367676"/>
    </source>
</evidence>
<protein>
    <submittedName>
        <fullName evidence="2">Uncharacterized protein</fullName>
    </submittedName>
</protein>
<keyword evidence="3" id="KW-1185">Reference proteome</keyword>
<gene>
    <name evidence="2" type="ORF">V9T40_001577</name>
</gene>
<feature type="signal peptide" evidence="1">
    <location>
        <begin position="1"/>
        <end position="17"/>
    </location>
</feature>
<proteinExistence type="predicted"/>
<feature type="chain" id="PRO_5043027122" evidence="1">
    <location>
        <begin position="18"/>
        <end position="313"/>
    </location>
</feature>
<keyword evidence="1" id="KW-0732">Signal</keyword>
<evidence type="ECO:0000313" key="2">
    <source>
        <dbReference type="EMBL" id="KAK7595144.1"/>
    </source>
</evidence>
<reference evidence="2 3" key="1">
    <citation type="submission" date="2024-03" db="EMBL/GenBank/DDBJ databases">
        <title>Adaptation during the transition from Ophiocordyceps entomopathogen to insect associate is accompanied by gene loss and intensified selection.</title>
        <authorList>
            <person name="Ward C.M."/>
            <person name="Onetto C.A."/>
            <person name="Borneman A.R."/>
        </authorList>
    </citation>
    <scope>NUCLEOTIDE SEQUENCE [LARGE SCALE GENOMIC DNA]</scope>
    <source>
        <strain evidence="2">AWRI1</strain>
        <tissue evidence="2">Single Adult Female</tissue>
    </source>
</reference>